<evidence type="ECO:0000256" key="2">
    <source>
        <dbReference type="ARBA" id="ARBA00022643"/>
    </source>
</evidence>
<evidence type="ECO:0000313" key="5">
    <source>
        <dbReference type="Proteomes" id="UP000321933"/>
    </source>
</evidence>
<proteinExistence type="predicted"/>
<protein>
    <submittedName>
        <fullName evidence="4">Nitronate monooxygenase</fullName>
    </submittedName>
</protein>
<dbReference type="Pfam" id="PF03060">
    <property type="entry name" value="NMO"/>
    <property type="match status" value="1"/>
</dbReference>
<sequence>MNLSLCDKLGIDYPIFAFTHCRDVVVAVSKAGGIGVLGAVGFSPEQLKEELDWIEEHIGDKPYGVDIVIPQKYEGMGDMSAEELEKKLWEMVPQGHIDFAQKLLADHGVPEWPDGTTSMGLMGWTEATATPLLEEALTRPGCKLIANALGTPPADKIKQVQDSGRLIGALCGKVKQAVAHKEAGLDFVVAQGGEGGGHTGDVGSVVLWPQIVDAIGDLPMLAAGGIGNGRQIAAALAMGAAGVWTGSLWLTVEEAHTQPAQKQSLLDATSEDTVRSRSWTGKSCRMLKNEWTEAWEREDTPDPLGMPLQGLVTSDGIRRTSVYADRGECQKVAFNPCGQVIGQINQVESCRQVMQRLLEEYVDAVAMAGRMLPDS</sequence>
<dbReference type="InterPro" id="IPR004136">
    <property type="entry name" value="NMO"/>
</dbReference>
<organism evidence="4 5">
    <name type="scientific">Parahaliea aestuarii</name>
    <dbReference type="NCBI Taxonomy" id="1852021"/>
    <lineage>
        <taxon>Bacteria</taxon>
        <taxon>Pseudomonadati</taxon>
        <taxon>Pseudomonadota</taxon>
        <taxon>Gammaproteobacteria</taxon>
        <taxon>Cellvibrionales</taxon>
        <taxon>Halieaceae</taxon>
        <taxon>Parahaliea</taxon>
    </lineage>
</organism>
<evidence type="ECO:0000256" key="1">
    <source>
        <dbReference type="ARBA" id="ARBA00022630"/>
    </source>
</evidence>
<dbReference type="SUPFAM" id="SSF51412">
    <property type="entry name" value="Inosine monophosphate dehydrogenase (IMPDH)"/>
    <property type="match status" value="1"/>
</dbReference>
<keyword evidence="3" id="KW-0560">Oxidoreductase</keyword>
<accession>A0A5C8ZLS3</accession>
<reference evidence="4 5" key="1">
    <citation type="submission" date="2019-08" db="EMBL/GenBank/DDBJ databases">
        <title>Parahaliea maris sp. nov., isolated from the surface seawater.</title>
        <authorList>
            <person name="Liu Y."/>
        </authorList>
    </citation>
    <scope>NUCLEOTIDE SEQUENCE [LARGE SCALE GENOMIC DNA]</scope>
    <source>
        <strain evidence="4 5">S2-26</strain>
    </source>
</reference>
<name>A0A5C8ZLS3_9GAMM</name>
<dbReference type="EMBL" id="VRYZ01000010">
    <property type="protein sequence ID" value="TXS89125.1"/>
    <property type="molecule type" value="Genomic_DNA"/>
</dbReference>
<keyword evidence="4" id="KW-0503">Monooxygenase</keyword>
<dbReference type="CDD" id="cd04730">
    <property type="entry name" value="NPD_like"/>
    <property type="match status" value="1"/>
</dbReference>
<dbReference type="RefSeq" id="WP_148065877.1">
    <property type="nucleotide sequence ID" value="NZ_VRYZ01000010.1"/>
</dbReference>
<keyword evidence="5" id="KW-1185">Reference proteome</keyword>
<dbReference type="OrthoDB" id="9778912at2"/>
<dbReference type="InterPro" id="IPR013785">
    <property type="entry name" value="Aldolase_TIM"/>
</dbReference>
<dbReference type="PANTHER" id="PTHR32332">
    <property type="entry name" value="2-NITROPROPANE DIOXYGENASE"/>
    <property type="match status" value="1"/>
</dbReference>
<keyword evidence="2" id="KW-0288">FMN</keyword>
<dbReference type="AlphaFoldDB" id="A0A5C8ZLS3"/>
<dbReference type="Proteomes" id="UP000321933">
    <property type="component" value="Unassembled WGS sequence"/>
</dbReference>
<evidence type="ECO:0000256" key="3">
    <source>
        <dbReference type="ARBA" id="ARBA00023002"/>
    </source>
</evidence>
<comment type="caution">
    <text evidence="4">The sequence shown here is derived from an EMBL/GenBank/DDBJ whole genome shotgun (WGS) entry which is preliminary data.</text>
</comment>
<dbReference type="GO" id="GO:0018580">
    <property type="term" value="F:nitronate monooxygenase activity"/>
    <property type="evidence" value="ECO:0007669"/>
    <property type="project" value="InterPro"/>
</dbReference>
<gene>
    <name evidence="4" type="ORF">FVW59_18555</name>
</gene>
<evidence type="ECO:0000313" key="4">
    <source>
        <dbReference type="EMBL" id="TXS89125.1"/>
    </source>
</evidence>
<dbReference type="Gene3D" id="3.20.20.70">
    <property type="entry name" value="Aldolase class I"/>
    <property type="match status" value="1"/>
</dbReference>
<keyword evidence="1" id="KW-0285">Flavoprotein</keyword>
<dbReference type="PANTHER" id="PTHR32332:SF38">
    <property type="entry name" value="MONOOXYGENASE RV1533-RELATED"/>
    <property type="match status" value="1"/>
</dbReference>